<organism evidence="11 12">
    <name type="scientific">Cryptococcus neoformans Tu259-1</name>
    <dbReference type="NCBI Taxonomy" id="1230072"/>
    <lineage>
        <taxon>Eukaryota</taxon>
        <taxon>Fungi</taxon>
        <taxon>Dikarya</taxon>
        <taxon>Basidiomycota</taxon>
        <taxon>Agaricomycotina</taxon>
        <taxon>Tremellomycetes</taxon>
        <taxon>Tremellales</taxon>
        <taxon>Cryptococcaceae</taxon>
        <taxon>Cryptococcus</taxon>
        <taxon>Cryptococcus neoformans species complex</taxon>
    </lineage>
</organism>
<dbReference type="GO" id="GO:0051231">
    <property type="term" value="P:spindle elongation"/>
    <property type="evidence" value="ECO:0007669"/>
    <property type="project" value="TreeGrafter"/>
</dbReference>
<feature type="region of interest" description="Disordered" evidence="8">
    <location>
        <begin position="1463"/>
        <end position="1484"/>
    </location>
</feature>
<evidence type="ECO:0000256" key="1">
    <source>
        <dbReference type="ARBA" id="ARBA00004496"/>
    </source>
</evidence>
<dbReference type="InterPro" id="IPR001752">
    <property type="entry name" value="Kinesin_motor_dom"/>
</dbReference>
<keyword evidence="9" id="KW-0472">Membrane</keyword>
<feature type="region of interest" description="Disordered" evidence="8">
    <location>
        <begin position="839"/>
        <end position="859"/>
    </location>
</feature>
<comment type="subcellular location">
    <subcellularLocation>
        <location evidence="1">Cytoplasm</location>
    </subcellularLocation>
</comment>
<evidence type="ECO:0000256" key="3">
    <source>
        <dbReference type="ARBA" id="ARBA00022741"/>
    </source>
</evidence>
<accession>A0A854QLE0</accession>
<keyword evidence="9" id="KW-0812">Transmembrane</keyword>
<dbReference type="GO" id="GO:0005524">
    <property type="term" value="F:ATP binding"/>
    <property type="evidence" value="ECO:0007669"/>
    <property type="project" value="UniProtKB-UniRule"/>
</dbReference>
<feature type="coiled-coil region" evidence="7">
    <location>
        <begin position="1174"/>
        <end position="1212"/>
    </location>
</feature>
<evidence type="ECO:0000256" key="9">
    <source>
        <dbReference type="SAM" id="Phobius"/>
    </source>
</evidence>
<dbReference type="OrthoDB" id="3176171at2759"/>
<sequence length="1710" mass="190641">MSLSRRQSFAPPSPLSPSGITRPNSSSGQNSFSHPRARLSSDASSIAAGAKETPNTPENRNVKVVLRIRPSNPDDPFIPPRFRSVLVHPTSKSDIRVDVDPAALTGQGTSMSTGGKKYSSFSFDYVLGESAQQTDLYQCTAGESVDEFMKGHNVTFLAYGQTSSGKSYSMGTTGDNIDYSGTEFTPRTGLIPRTVQSIFERAEDNRQKSGPGASWEARLSFLELYNEEIIDLLSGAGISISIREERDGRIVWSGVREVKVKSLSDVMKLLQEGSTRRKTGETTMNATSSRSHAIFSITLVQKRPINALSALSVSGSETPTRQLRRPSSMIGFPGSGPRSPTPSNSRGGPPSSFSRMTPSRPQSAINPSASPEEFVVITSKFNMVDLAGSERLKRTAAQGDRMKEGISINSGLLALGNVISTLSDPVKSRGHIPYRDSKLTRMLQDSIGGNALTTMIACISPIEANIGETLNTIKYASRARNIRNSAKVNQVEAGWDDLEYLQNAVLKLRKQVIALEAEGKESRMSENDLKQSEKLTRRLAELQKEHTELYDRYLAKCSENMRLSSELKSRGPGDGDALTKFNETVEPVILEYEKVVSALNLQLDELREEITLMSEMSEEQNRHLQDAQERQLQSETYLAELRVRMVKLADRNASGEAYIQDLETKLKTYADKEDTHILVVSELKKEIAKLRESGASSAKNVLELEARLATSETLRENLATQVEKYERDAAIHEKAFRDLEAHIAHLEAADHNKRLLEELAQKNSKITELEDRLKAKAQSHFEQKKKELSETDETEHSIQNELDSKFAMSEISSGFNTGPVTTPPCERADALALAVGIDDPKTSPDKEMPRNHVDQESSQLEQLRKELKELWAKYSDSETRIADLTAKLSEASLVQDMRDDMVEVAQSLTEELSQTDNQDEDGAGRKGIAASSADSNPCLDSEKKQTPMRRTSLPLLNRSSISVKQGFRGGRGYSVSKRNRPQSLSRELSSAQSSATSPRAMWSQPVTKSLLLSPTAQVRPSSRSSQSLETELRFVHRVIDERDKELRDREAYILQLEKQLETAVAHDILSRKISAKINVEAGMPQTPVTSSIQVYSRDIPLPPSPQALFIPAMSVDVVRISEENGGRNGRLKGQDYGSSSEGVSPRNVERFNELEDSTNQSENGDAKVVQQFRIEKLMKDMAEKEASQRRIIEQQFIQIADLQKTIKKLKEGVMEGDPYAVDIGSLLEDRDTLVIENTKQSCLIPPPASSPHSKSLASDTFTLDRLRDEHAAEREALITDHSQTIDVLQLEFAKGLETCRREIEGNQVTINSLRARIESLEREHDSSLMKWRQALESKDIAHHDELESLKTMHSQVVISLQTAHTHALETLQAEQDVVSREMESSPSENEEQRRQLKMKADQALFELSRIRDERAVERDNDAKQKSELRENNVRLENIKVELEHANAEWMATCAELTRRNSELEQKSTGGSRKMVAVRPPQGPPPTVPLPPIPQGCSVNNALQADVGRGSSIKLTVLSEQEAKRQSESSTGHGHSEMMLNEAGAQVLYAAVAERDGLKREMEREKEMVKEIEAKLQEEKVKVNNLALDLRATQKMANNLRAHLDEARQETKRSAAACREHTAELEARREQMSEISQDQRSQRDSLQAAQAQVASLKMQLERAVDKKVAKKGLRVSPALFLDEKVFYQIVGWVLHFFFAFFIFQKGLDHVL</sequence>
<evidence type="ECO:0000259" key="10">
    <source>
        <dbReference type="PROSITE" id="PS50067"/>
    </source>
</evidence>
<dbReference type="Gene3D" id="3.40.850.10">
    <property type="entry name" value="Kinesin motor domain"/>
    <property type="match status" value="1"/>
</dbReference>
<feature type="transmembrane region" description="Helical" evidence="9">
    <location>
        <begin position="1684"/>
        <end position="1702"/>
    </location>
</feature>
<keyword evidence="3 6" id="KW-0547">Nucleotide-binding</keyword>
<dbReference type="InterPro" id="IPR019821">
    <property type="entry name" value="Kinesin_motor_CS"/>
</dbReference>
<feature type="compositionally biased region" description="Low complexity" evidence="8">
    <location>
        <begin position="982"/>
        <end position="997"/>
    </location>
</feature>
<keyword evidence="6" id="KW-0505">Motor protein</keyword>
<evidence type="ECO:0000313" key="12">
    <source>
        <dbReference type="Proteomes" id="UP000199727"/>
    </source>
</evidence>
<feature type="coiled-coil region" evidence="7">
    <location>
        <begin position="589"/>
        <end position="623"/>
    </location>
</feature>
<feature type="compositionally biased region" description="Polar residues" evidence="8">
    <location>
        <begin position="341"/>
        <end position="369"/>
    </location>
</feature>
<feature type="coiled-coil region" evidence="7">
    <location>
        <begin position="1554"/>
        <end position="1609"/>
    </location>
</feature>
<feature type="region of interest" description="Disordered" evidence="8">
    <location>
        <begin position="910"/>
        <end position="1003"/>
    </location>
</feature>
<feature type="region of interest" description="Disordered" evidence="8">
    <location>
        <begin position="313"/>
        <end position="370"/>
    </location>
</feature>
<evidence type="ECO:0000256" key="4">
    <source>
        <dbReference type="ARBA" id="ARBA00022840"/>
    </source>
</evidence>
<dbReference type="PRINTS" id="PR00380">
    <property type="entry name" value="KINESINHEAVY"/>
</dbReference>
<feature type="region of interest" description="Disordered" evidence="8">
    <location>
        <begin position="1"/>
        <end position="62"/>
    </location>
</feature>
<feature type="coiled-coil region" evidence="7">
    <location>
        <begin position="1303"/>
        <end position="1330"/>
    </location>
</feature>
<dbReference type="InterPro" id="IPR036961">
    <property type="entry name" value="Kinesin_motor_dom_sf"/>
</dbReference>
<protein>
    <submittedName>
        <fullName evidence="11">Kinesin family member 21A</fullName>
    </submittedName>
</protein>
<proteinExistence type="inferred from homology"/>
<dbReference type="GO" id="GO:0005737">
    <property type="term" value="C:cytoplasm"/>
    <property type="evidence" value="ECO:0007669"/>
    <property type="project" value="UniProtKB-SubCell"/>
</dbReference>
<evidence type="ECO:0000256" key="5">
    <source>
        <dbReference type="ARBA" id="ARBA00023054"/>
    </source>
</evidence>
<feature type="region of interest" description="Disordered" evidence="8">
    <location>
        <begin position="777"/>
        <end position="797"/>
    </location>
</feature>
<comment type="similarity">
    <text evidence="6">Belongs to the TRAFAC class myosin-kinesin ATPase superfamily. Kinesin family.</text>
</comment>
<comment type="caution">
    <text evidence="11">The sequence shown here is derived from an EMBL/GenBank/DDBJ whole genome shotgun (WGS) entry which is preliminary data.</text>
</comment>
<reference evidence="11 12" key="1">
    <citation type="submission" date="2017-06" db="EMBL/GenBank/DDBJ databases">
        <title>Global population genomics of the pathogenic fungus Cryptococcus neoformans var. grubii.</title>
        <authorList>
            <person name="Cuomo C."/>
            <person name="Litvintseva A."/>
            <person name="Chen Y."/>
            <person name="Young S."/>
            <person name="Zeng Q."/>
            <person name="Chapman S."/>
            <person name="Gujja S."/>
            <person name="Saif S."/>
            <person name="Birren B."/>
        </authorList>
    </citation>
    <scope>NUCLEOTIDE SEQUENCE [LARGE SCALE GENOMIC DNA]</scope>
    <source>
        <strain evidence="11 12">Tu259-1</strain>
    </source>
</reference>
<gene>
    <name evidence="11" type="ORF">C361_00259</name>
</gene>
<dbReference type="GO" id="GO:0007052">
    <property type="term" value="P:mitotic spindle organization"/>
    <property type="evidence" value="ECO:0007669"/>
    <property type="project" value="TreeGrafter"/>
</dbReference>
<evidence type="ECO:0000256" key="8">
    <source>
        <dbReference type="SAM" id="MobiDB-lite"/>
    </source>
</evidence>
<dbReference type="GO" id="GO:0008017">
    <property type="term" value="F:microtubule binding"/>
    <property type="evidence" value="ECO:0007669"/>
    <property type="project" value="InterPro"/>
</dbReference>
<evidence type="ECO:0000256" key="7">
    <source>
        <dbReference type="SAM" id="Coils"/>
    </source>
</evidence>
<keyword evidence="5 7" id="KW-0175">Coiled coil</keyword>
<evidence type="ECO:0000256" key="6">
    <source>
        <dbReference type="PROSITE-ProRule" id="PRU00283"/>
    </source>
</evidence>
<dbReference type="InterPro" id="IPR027640">
    <property type="entry name" value="Kinesin-like_fam"/>
</dbReference>
<keyword evidence="2" id="KW-0963">Cytoplasm</keyword>
<dbReference type="GO" id="GO:0003777">
    <property type="term" value="F:microtubule motor activity"/>
    <property type="evidence" value="ECO:0007669"/>
    <property type="project" value="InterPro"/>
</dbReference>
<evidence type="ECO:0000256" key="2">
    <source>
        <dbReference type="ARBA" id="ARBA00022490"/>
    </source>
</evidence>
<dbReference type="PROSITE" id="PS00411">
    <property type="entry name" value="KINESIN_MOTOR_1"/>
    <property type="match status" value="1"/>
</dbReference>
<feature type="coiled-coil region" evidence="7">
    <location>
        <begin position="498"/>
        <end position="552"/>
    </location>
</feature>
<feature type="region of interest" description="Disordered" evidence="8">
    <location>
        <begin position="1124"/>
        <end position="1147"/>
    </location>
</feature>
<feature type="compositionally biased region" description="Basic and acidic residues" evidence="8">
    <location>
        <begin position="839"/>
        <end position="855"/>
    </location>
</feature>
<dbReference type="SMART" id="SM00129">
    <property type="entry name" value="KISc"/>
    <property type="match status" value="1"/>
</dbReference>
<dbReference type="PANTHER" id="PTHR47969">
    <property type="entry name" value="CHROMOSOME-ASSOCIATED KINESIN KIF4A-RELATED"/>
    <property type="match status" value="1"/>
</dbReference>
<dbReference type="InterPro" id="IPR027417">
    <property type="entry name" value="P-loop_NTPase"/>
</dbReference>
<dbReference type="GO" id="GO:0005875">
    <property type="term" value="C:microtubule associated complex"/>
    <property type="evidence" value="ECO:0007669"/>
    <property type="project" value="TreeGrafter"/>
</dbReference>
<feature type="domain" description="Kinesin motor" evidence="10">
    <location>
        <begin position="61"/>
        <end position="482"/>
    </location>
</feature>
<dbReference type="SUPFAM" id="SSF52540">
    <property type="entry name" value="P-loop containing nucleoside triphosphate hydrolases"/>
    <property type="match status" value="1"/>
</dbReference>
<keyword evidence="9" id="KW-1133">Transmembrane helix</keyword>
<dbReference type="GO" id="GO:0007018">
    <property type="term" value="P:microtubule-based movement"/>
    <property type="evidence" value="ECO:0007669"/>
    <property type="project" value="InterPro"/>
</dbReference>
<keyword evidence="4 6" id="KW-0067">ATP-binding</keyword>
<dbReference type="PANTHER" id="PTHR47969:SF15">
    <property type="entry name" value="CHROMOSOME-ASSOCIATED KINESIN KIF4A-RELATED"/>
    <property type="match status" value="1"/>
</dbReference>
<dbReference type="PROSITE" id="PS50067">
    <property type="entry name" value="KINESIN_MOTOR_2"/>
    <property type="match status" value="1"/>
</dbReference>
<evidence type="ECO:0000313" key="11">
    <source>
        <dbReference type="EMBL" id="OXG29825.1"/>
    </source>
</evidence>
<name>A0A854QLE0_CRYNE</name>
<feature type="compositionally biased region" description="Polar residues" evidence="8">
    <location>
        <begin position="16"/>
        <end position="33"/>
    </location>
</feature>
<feature type="binding site" evidence="6">
    <location>
        <begin position="160"/>
        <end position="167"/>
    </location>
    <ligand>
        <name>ATP</name>
        <dbReference type="ChEBI" id="CHEBI:30616"/>
    </ligand>
</feature>
<dbReference type="Pfam" id="PF00225">
    <property type="entry name" value="Kinesin"/>
    <property type="match status" value="2"/>
</dbReference>
<dbReference type="EMBL" id="AMKT01000007">
    <property type="protein sequence ID" value="OXG29825.1"/>
    <property type="molecule type" value="Genomic_DNA"/>
</dbReference>
<dbReference type="Proteomes" id="UP000199727">
    <property type="component" value="Unassembled WGS sequence"/>
</dbReference>